<sequence length="328" mass="37077">MLVDWLKITKTVLMFLIIFSSEVFAESTKPVTVFNYPVEAIYLINNPKDGDISWGHDYEEACKKMGDRFFWGIVPSKSVDPACYSLPTYNMIIGADTWFCANGSISYFNKPHNFCNDFPSCPDQSWTLATDKSICTRENRPCIPDPDSVSEEQLLAAVAYGESHWSNDYEEMAGIASATLRRMKAYGYKSVSELISKDPNFAYATALKTKNERYYNLMCNINSNGVELAYKAARNALSNGADYSNGGCFWDGVDVKTNGASTYRYKYGFKFSNPKHNVLDVTEPKPFHKKGRNGKYFSHTYVSTAGHNKTIFWKLSKEFLATEAKQCI</sequence>
<name>A0A3A6UUZ5_LEGPN</name>
<evidence type="ECO:0000313" key="1">
    <source>
        <dbReference type="EMBL" id="RJY34686.1"/>
    </source>
</evidence>
<proteinExistence type="predicted"/>
<dbReference type="AlphaFoldDB" id="A0A3A6UUZ5"/>
<comment type="caution">
    <text evidence="1">The sequence shown here is derived from an EMBL/GenBank/DDBJ whole genome shotgun (WGS) entry which is preliminary data.</text>
</comment>
<evidence type="ECO:0000313" key="2">
    <source>
        <dbReference type="Proteomes" id="UP000277145"/>
    </source>
</evidence>
<protein>
    <submittedName>
        <fullName evidence="1">Uncharacterized protein</fullName>
    </submittedName>
</protein>
<organism evidence="1 2">
    <name type="scientific">Legionella pneumophila subsp. pneumophila</name>
    <dbReference type="NCBI Taxonomy" id="91891"/>
    <lineage>
        <taxon>Bacteria</taxon>
        <taxon>Pseudomonadati</taxon>
        <taxon>Pseudomonadota</taxon>
        <taxon>Gammaproteobacteria</taxon>
        <taxon>Legionellales</taxon>
        <taxon>Legionellaceae</taxon>
        <taxon>Legionella</taxon>
    </lineage>
</organism>
<gene>
    <name evidence="1" type="ORF">D1H98_07900</name>
</gene>
<dbReference type="Proteomes" id="UP000277145">
    <property type="component" value="Unassembled WGS sequence"/>
</dbReference>
<dbReference type="RefSeq" id="WP_015961544.1">
    <property type="nucleotide sequence ID" value="NZ_CP021281.1"/>
</dbReference>
<accession>A0A3A6UUZ5</accession>
<dbReference type="EMBL" id="QWDR01000001">
    <property type="protein sequence ID" value="RJY34686.1"/>
    <property type="molecule type" value="Genomic_DNA"/>
</dbReference>
<reference evidence="1 2" key="1">
    <citation type="submission" date="2018-08" db="EMBL/GenBank/DDBJ databases">
        <title>Genome Sequences of Legionella pneumophila subsp. pneumophila Isolates, Recovered from a Drinking Water System in a Large Builging.</title>
        <authorList>
            <person name="Gomez-Alvarez V."/>
            <person name="Boczek L."/>
            <person name="King D."/>
            <person name="Pemberton A."/>
            <person name="Pfaller S."/>
            <person name="Rodgers M."/>
            <person name="Santodomingo J."/>
            <person name="Revetta R."/>
        </authorList>
    </citation>
    <scope>NUCLEOTIDE SEQUENCE [LARGE SCALE GENOMIC DNA]</scope>
    <source>
        <strain evidence="1 2">L01C.1</strain>
    </source>
</reference>